<evidence type="ECO:0000313" key="2">
    <source>
        <dbReference type="Proteomes" id="UP000325313"/>
    </source>
</evidence>
<proteinExistence type="predicted"/>
<comment type="caution">
    <text evidence="1">The sequence shown here is derived from an EMBL/GenBank/DDBJ whole genome shotgun (WGS) entry which is preliminary data.</text>
</comment>
<gene>
    <name evidence="1" type="ORF">PGTUg99_014965</name>
</gene>
<dbReference type="EMBL" id="VDEP01000409">
    <property type="protein sequence ID" value="KAA1087836.1"/>
    <property type="molecule type" value="Genomic_DNA"/>
</dbReference>
<dbReference type="Proteomes" id="UP000325313">
    <property type="component" value="Unassembled WGS sequence"/>
</dbReference>
<sequence length="415" mass="47762">MAEVEKRRELRTDLVVETLALLHTKYRNSLSDLSSDHEADLTIDEINQKNDLINQLESSLLPSLKHQTTTLSRSLGLNDLRNHHPDPEPELILRNASNFDEALKEVVYTAEKIILESPLPAETHDHHFNRCKRFRFSCLRSRLRTLVQGNLLNLFGKSIELLRLWQLSNGLSEDSEHQTKISKTKESTLLIVDGSLELIDQIINMLPKSDLALLQEEWPVAAKSLNTVLEFTTLITHPTDGSSQRGDMVDSGGDEKKREDIARWARSTLPLIKLTRLFLHKISKSYTNQLPFTMDKSINSKTLNRLRLAPLIIAQIFKGLLKNLWIDYRLNRVITDQDQIRASFNKLTETLESTLLLLSFYLIPLPHTWEKFPLEESPFKLWFLELTELWHRARDHSLGALSSAGAENEELREQP</sequence>
<protein>
    <submittedName>
        <fullName evidence="1">Uncharacterized protein</fullName>
    </submittedName>
</protein>
<dbReference type="AlphaFoldDB" id="A0A5B0NGW0"/>
<dbReference type="PANTHER" id="PTHR33069:SF3">
    <property type="entry name" value="DYNEIN HEAVY CHAIN TAIL DOMAIN-CONTAINING PROTEIN"/>
    <property type="match status" value="1"/>
</dbReference>
<name>A0A5B0NGW0_PUCGR</name>
<accession>A0A5B0NGW0</accession>
<evidence type="ECO:0000313" key="1">
    <source>
        <dbReference type="EMBL" id="KAA1087836.1"/>
    </source>
</evidence>
<dbReference type="PANTHER" id="PTHR33069">
    <property type="entry name" value="CHROMOSOME 7, WHOLE GENOME SHOTGUN SEQUENCE-RELATED"/>
    <property type="match status" value="1"/>
</dbReference>
<reference evidence="1 2" key="1">
    <citation type="submission" date="2019-05" db="EMBL/GenBank/DDBJ databases">
        <title>Emergence of the Ug99 lineage of the wheat stem rust pathogen through somatic hybridization.</title>
        <authorList>
            <person name="Li F."/>
            <person name="Upadhyaya N.M."/>
            <person name="Sperschneider J."/>
            <person name="Matny O."/>
            <person name="Nguyen-Phuc H."/>
            <person name="Mago R."/>
            <person name="Raley C."/>
            <person name="Miller M.E."/>
            <person name="Silverstein K.A.T."/>
            <person name="Henningsen E."/>
            <person name="Hirsch C.D."/>
            <person name="Visser B."/>
            <person name="Pretorius Z.A."/>
            <person name="Steffenson B.J."/>
            <person name="Schwessinger B."/>
            <person name="Dodds P.N."/>
            <person name="Figueroa M."/>
        </authorList>
    </citation>
    <scope>NUCLEOTIDE SEQUENCE [LARGE SCALE GENOMIC DNA]</scope>
    <source>
        <strain evidence="1 2">Ug99</strain>
    </source>
</reference>
<organism evidence="1 2">
    <name type="scientific">Puccinia graminis f. sp. tritici</name>
    <dbReference type="NCBI Taxonomy" id="56615"/>
    <lineage>
        <taxon>Eukaryota</taxon>
        <taxon>Fungi</taxon>
        <taxon>Dikarya</taxon>
        <taxon>Basidiomycota</taxon>
        <taxon>Pucciniomycotina</taxon>
        <taxon>Pucciniomycetes</taxon>
        <taxon>Pucciniales</taxon>
        <taxon>Pucciniaceae</taxon>
        <taxon>Puccinia</taxon>
    </lineage>
</organism>